<dbReference type="SUPFAM" id="SSF53623">
    <property type="entry name" value="MurD-like peptide ligases, catalytic domain"/>
    <property type="match status" value="1"/>
</dbReference>
<dbReference type="GO" id="GO:0005524">
    <property type="term" value="F:ATP binding"/>
    <property type="evidence" value="ECO:0007669"/>
    <property type="project" value="UniProtKB-UniRule"/>
</dbReference>
<keyword evidence="9 13" id="KW-0067">ATP-binding</keyword>
<reference evidence="15 16" key="1">
    <citation type="submission" date="2012-04" db="EMBL/GenBank/DDBJ databases">
        <authorList>
            <person name="Genoscope - CEA"/>
        </authorList>
    </citation>
    <scope>NUCLEOTIDE SEQUENCE [LARGE SCALE GENOMIC DNA]</scope>
    <source>
        <strain evidence="15 16">9443</strain>
    </source>
</reference>
<comment type="caution">
    <text evidence="15">The sequence shown here is derived from an EMBL/GenBank/DDBJ whole genome shotgun (WGS) entry which is preliminary data.</text>
</comment>
<dbReference type="NCBIfam" id="NF010623">
    <property type="entry name" value="PRK14016.1"/>
    <property type="match status" value="1"/>
</dbReference>
<protein>
    <recommendedName>
        <fullName evidence="6">Cyanophycin synthetase</fullName>
        <ecNumber evidence="5">6.3.2.29</ecNumber>
        <ecNumber evidence="4">6.3.2.30</ecNumber>
    </recommendedName>
    <alternativeName>
        <fullName evidence="10">Cyanophycin synthase</fullName>
    </alternativeName>
</protein>
<evidence type="ECO:0000259" key="14">
    <source>
        <dbReference type="PROSITE" id="PS50975"/>
    </source>
</evidence>
<dbReference type="GO" id="GO:0071161">
    <property type="term" value="F:cyanophycin synthetase activity (L-arginine-adding)"/>
    <property type="evidence" value="ECO:0007669"/>
    <property type="project" value="UniProtKB-EC"/>
</dbReference>
<evidence type="ECO:0000256" key="8">
    <source>
        <dbReference type="ARBA" id="ARBA00022741"/>
    </source>
</evidence>
<dbReference type="InterPro" id="IPR013221">
    <property type="entry name" value="Mur_ligase_cen"/>
</dbReference>
<dbReference type="PROSITE" id="PS50975">
    <property type="entry name" value="ATP_GRASP"/>
    <property type="match status" value="1"/>
</dbReference>
<evidence type="ECO:0000256" key="2">
    <source>
        <dbReference type="ARBA" id="ARBA00009060"/>
    </source>
</evidence>
<dbReference type="InterPro" id="IPR013651">
    <property type="entry name" value="ATP-grasp_RimK-type"/>
</dbReference>
<comment type="subunit">
    <text evidence="3">Homodimer.</text>
</comment>
<dbReference type="HOGENOM" id="CLU_016806_0_0_3"/>
<sequence length="877" mass="95052">MKILRTQTLRGPNYWSIRRDKLIVMRLDLEDLAEKPSNEIPGFYEGLIDVLPSLVEHYCSPGYRGGFFERVRTGTYMGHIIEHIALELQELAGTPVGFGRTRSTSTPGVYNVVFEYVEEQAGRYAGRAAVRLCQSIVDTGTYPKEELAQDLADLRDLCNNAALGPSTETIVKEAQARNIPWLLLSARAMVQLGYGVHQKRIQATLSSFSGILAVELACDKEGTKTILKDGGIPVPRGTVIQYLDELSAAIEEVGGFPIVIKPLDGNHGRGISIDIKNQQEAEEAYDLASAASKTRSVIVERYYKGSDHRILVINGKVAAVAERIPAHVVGDGRSTIEELIEITNQDPNRGDGHANVLTKITIDKTALNVLGKQGYELTSILAHGEIAYLRATANLSTGGIAVDRTDEIHPENVWIAQRVAKLIGLDIAGIDVVTDDIRKPLKEVDGVIVEVNAAPGFRMHVAPSRGLPRNIAAPVIDMLFPPGTPSRVPILAITGTNGKTTTSRLISHICRQTGKVVGFTTTDGVYIDDYLVEKGDNTGPYSASMILKDPTVEIAVLETARGGILRSGLAFNQCDVGVVLNVAADHLGIGDIDTIEQMAKVKSVVAEVVSAEGYAVLNADDPLTVSMAEKVKGRVAYFSMSPDNPIIHDHIRRGGMAAIYENGYLSILEGEWTLRIEEAVNIPVTMQGMAPFMIANALAACLATFVQGIDIELIRQGVRTFKPSVAQTPGRMNLFDLGHHHALIDYAHNPAGYEAVGGFVGNWSGEKVGVVGGPGDRRDDDLILLGKLSAQMFDRIIVKEDNDTRGRRRGEVADLILRGISQENASLRPEVILDETEALEKALSTVSEGGLVVIFPESVTQAIDLIEKHRPLTDNQG</sequence>
<dbReference type="PANTHER" id="PTHR23135">
    <property type="entry name" value="MUR LIGASE FAMILY MEMBER"/>
    <property type="match status" value="1"/>
</dbReference>
<comment type="catalytic activity">
    <reaction evidence="11">
        <text>[L-4-(L-arginin-2-N-yl)aspartate](n)-L-aspartate + L-arginine + ATP = [L-4-(L-arginin-2-N-yl)aspartate](n+1) + ADP + phosphate + H(+)</text>
        <dbReference type="Rhea" id="RHEA:23888"/>
        <dbReference type="Rhea" id="RHEA-COMP:13732"/>
        <dbReference type="Rhea" id="RHEA-COMP:13733"/>
        <dbReference type="ChEBI" id="CHEBI:15378"/>
        <dbReference type="ChEBI" id="CHEBI:30616"/>
        <dbReference type="ChEBI" id="CHEBI:32682"/>
        <dbReference type="ChEBI" id="CHEBI:43474"/>
        <dbReference type="ChEBI" id="CHEBI:137986"/>
        <dbReference type="ChEBI" id="CHEBI:137990"/>
        <dbReference type="ChEBI" id="CHEBI:456216"/>
        <dbReference type="EC" id="6.3.2.30"/>
    </reaction>
</comment>
<evidence type="ECO:0000256" key="7">
    <source>
        <dbReference type="ARBA" id="ARBA00022598"/>
    </source>
</evidence>
<evidence type="ECO:0000313" key="15">
    <source>
        <dbReference type="EMBL" id="CCI01324.1"/>
    </source>
</evidence>
<dbReference type="InterPro" id="IPR011810">
    <property type="entry name" value="Cya_phycin_syn"/>
</dbReference>
<dbReference type="InterPro" id="IPR036615">
    <property type="entry name" value="Mur_ligase_C_dom_sf"/>
</dbReference>
<keyword evidence="8 13" id="KW-0547">Nucleotide-binding</keyword>
<evidence type="ECO:0000256" key="13">
    <source>
        <dbReference type="PROSITE-ProRule" id="PRU00409"/>
    </source>
</evidence>
<dbReference type="Gene3D" id="3.90.190.20">
    <property type="entry name" value="Mur ligase, C-terminal domain"/>
    <property type="match status" value="1"/>
</dbReference>
<evidence type="ECO:0000256" key="3">
    <source>
        <dbReference type="ARBA" id="ARBA00011738"/>
    </source>
</evidence>
<gene>
    <name evidence="15" type="primary">cphA</name>
    <name evidence="15" type="ORF">MICAC_1830020</name>
</gene>
<comment type="function">
    <text evidence="1">Catalyzes the ATP-dependent polymerization of arginine and aspartate to multi-L-arginyl-poly-L-aspartic acid (cyanophycin; a water-insoluble reserve polymer).</text>
</comment>
<dbReference type="EC" id="6.3.2.30" evidence="4"/>
<dbReference type="Proteomes" id="UP000003480">
    <property type="component" value="Unassembled WGS sequence"/>
</dbReference>
<comment type="similarity">
    <text evidence="2">In the C-terminal section; belongs to the MurCDEF family.</text>
</comment>
<dbReference type="Gene3D" id="3.40.1190.10">
    <property type="entry name" value="Mur-like, catalytic domain"/>
    <property type="match status" value="1"/>
</dbReference>
<dbReference type="AlphaFoldDB" id="I4G063"/>
<accession>I4G063</accession>
<dbReference type="Gene3D" id="3.30.470.20">
    <property type="entry name" value="ATP-grasp fold, B domain"/>
    <property type="match status" value="2"/>
</dbReference>
<evidence type="ECO:0000256" key="5">
    <source>
        <dbReference type="ARBA" id="ARBA00013005"/>
    </source>
</evidence>
<evidence type="ECO:0000256" key="1">
    <source>
        <dbReference type="ARBA" id="ARBA00003184"/>
    </source>
</evidence>
<dbReference type="Pfam" id="PF08443">
    <property type="entry name" value="RimK"/>
    <property type="match status" value="1"/>
</dbReference>
<dbReference type="SUPFAM" id="SSF53244">
    <property type="entry name" value="MurD-like peptide ligases, peptide-binding domain"/>
    <property type="match status" value="1"/>
</dbReference>
<keyword evidence="7 15" id="KW-0436">Ligase</keyword>
<evidence type="ECO:0000256" key="12">
    <source>
        <dbReference type="ARBA" id="ARBA00048425"/>
    </source>
</evidence>
<evidence type="ECO:0000256" key="4">
    <source>
        <dbReference type="ARBA" id="ARBA00012968"/>
    </source>
</evidence>
<dbReference type="EC" id="6.3.2.29" evidence="5"/>
<comment type="catalytic activity">
    <reaction evidence="12">
        <text>[L-4-(L-arginin-2-N-yl)aspartate](n) + L-aspartate + ATP = [L-4-(L-arginin-2-N-yl)aspartate](n)-L-aspartate + ADP + phosphate + H(+)</text>
        <dbReference type="Rhea" id="RHEA:13277"/>
        <dbReference type="Rhea" id="RHEA-COMP:13728"/>
        <dbReference type="Rhea" id="RHEA-COMP:13733"/>
        <dbReference type="ChEBI" id="CHEBI:15378"/>
        <dbReference type="ChEBI" id="CHEBI:29991"/>
        <dbReference type="ChEBI" id="CHEBI:30616"/>
        <dbReference type="ChEBI" id="CHEBI:43474"/>
        <dbReference type="ChEBI" id="CHEBI:137986"/>
        <dbReference type="ChEBI" id="CHEBI:137990"/>
        <dbReference type="ChEBI" id="CHEBI:456216"/>
        <dbReference type="EC" id="6.3.2.29"/>
    </reaction>
</comment>
<dbReference type="Pfam" id="PF02875">
    <property type="entry name" value="Mur_ligase_C"/>
    <property type="match status" value="1"/>
</dbReference>
<dbReference type="GO" id="GO:0046872">
    <property type="term" value="F:metal ion binding"/>
    <property type="evidence" value="ECO:0007669"/>
    <property type="project" value="InterPro"/>
</dbReference>
<dbReference type="Pfam" id="PF08245">
    <property type="entry name" value="Mur_ligase_M"/>
    <property type="match status" value="1"/>
</dbReference>
<organism evidence="15 16">
    <name type="scientific">Microcystis aeruginosa PCC 9443</name>
    <dbReference type="NCBI Taxonomy" id="1160281"/>
    <lineage>
        <taxon>Bacteria</taxon>
        <taxon>Bacillati</taxon>
        <taxon>Cyanobacteriota</taxon>
        <taxon>Cyanophyceae</taxon>
        <taxon>Oscillatoriophycideae</taxon>
        <taxon>Chroococcales</taxon>
        <taxon>Microcystaceae</taxon>
        <taxon>Microcystis</taxon>
    </lineage>
</organism>
<dbReference type="EMBL" id="CAIJ01000094">
    <property type="protein sequence ID" value="CCI01324.1"/>
    <property type="molecule type" value="Genomic_DNA"/>
</dbReference>
<dbReference type="PANTHER" id="PTHR23135:SF18">
    <property type="entry name" value="CYANOPHYCIN SYNTHETASE"/>
    <property type="match status" value="1"/>
</dbReference>
<evidence type="ECO:0000313" key="16">
    <source>
        <dbReference type="Proteomes" id="UP000003480"/>
    </source>
</evidence>
<dbReference type="GO" id="GO:0071160">
    <property type="term" value="F:cyanophycin synthetase activity (L-aspartate-adding)"/>
    <property type="evidence" value="ECO:0007669"/>
    <property type="project" value="UniProtKB-EC"/>
</dbReference>
<evidence type="ECO:0000256" key="6">
    <source>
        <dbReference type="ARBA" id="ARBA00022036"/>
    </source>
</evidence>
<feature type="domain" description="ATP-grasp" evidence="14">
    <location>
        <begin position="224"/>
        <end position="480"/>
    </location>
</feature>
<dbReference type="NCBIfam" id="TIGR02068">
    <property type="entry name" value="cya_phycin_syn"/>
    <property type="match status" value="1"/>
</dbReference>
<dbReference type="Pfam" id="PF18921">
    <property type="entry name" value="Cyanophycin_syn"/>
    <property type="match status" value="1"/>
</dbReference>
<dbReference type="InterPro" id="IPR036565">
    <property type="entry name" value="Mur-like_cat_sf"/>
</dbReference>
<dbReference type="InterPro" id="IPR011761">
    <property type="entry name" value="ATP-grasp"/>
</dbReference>
<dbReference type="InterPro" id="IPR004101">
    <property type="entry name" value="Mur_ligase_C"/>
</dbReference>
<dbReference type="InterPro" id="IPR044019">
    <property type="entry name" value="Cyanophycin_syn_N"/>
</dbReference>
<dbReference type="SUPFAM" id="SSF56059">
    <property type="entry name" value="Glutathione synthetase ATP-binding domain-like"/>
    <property type="match status" value="1"/>
</dbReference>
<proteinExistence type="inferred from homology"/>
<evidence type="ECO:0000256" key="10">
    <source>
        <dbReference type="ARBA" id="ARBA00031353"/>
    </source>
</evidence>
<evidence type="ECO:0000256" key="9">
    <source>
        <dbReference type="ARBA" id="ARBA00022840"/>
    </source>
</evidence>
<name>I4G063_MICAE</name>
<dbReference type="RefSeq" id="WP_002766570.1">
    <property type="nucleotide sequence ID" value="NZ_HE972954.1"/>
</dbReference>
<evidence type="ECO:0000256" key="11">
    <source>
        <dbReference type="ARBA" id="ARBA00048094"/>
    </source>
</evidence>